<dbReference type="PROSITE" id="PS51352">
    <property type="entry name" value="THIOREDOXIN_2"/>
    <property type="match status" value="1"/>
</dbReference>
<dbReference type="GO" id="GO:0017004">
    <property type="term" value="P:cytochrome complex assembly"/>
    <property type="evidence" value="ECO:0007669"/>
    <property type="project" value="UniProtKB-KW"/>
</dbReference>
<gene>
    <name evidence="6" type="ORF">EVA_12309</name>
</gene>
<dbReference type="GO" id="GO:0016491">
    <property type="term" value="F:oxidoreductase activity"/>
    <property type="evidence" value="ECO:0007669"/>
    <property type="project" value="InterPro"/>
</dbReference>
<proteinExistence type="predicted"/>
<keyword evidence="4" id="KW-0676">Redox-active center</keyword>
<dbReference type="SUPFAM" id="SSF52833">
    <property type="entry name" value="Thioredoxin-like"/>
    <property type="match status" value="1"/>
</dbReference>
<dbReference type="InterPro" id="IPR013766">
    <property type="entry name" value="Thioredoxin_domain"/>
</dbReference>
<evidence type="ECO:0000256" key="3">
    <source>
        <dbReference type="ARBA" id="ARBA00023157"/>
    </source>
</evidence>
<dbReference type="InterPro" id="IPR017937">
    <property type="entry name" value="Thioredoxin_CS"/>
</dbReference>
<protein>
    <submittedName>
        <fullName evidence="6">Protein containing Redoxin domain protein</fullName>
    </submittedName>
</protein>
<feature type="domain" description="Thioredoxin" evidence="5">
    <location>
        <begin position="479"/>
        <end position="640"/>
    </location>
</feature>
<reference evidence="6" key="1">
    <citation type="journal article" date="2012" name="PLoS ONE">
        <title>Gene sets for utilization of primary and secondary nutrition supplies in the distal gut of endangered iberian lynx.</title>
        <authorList>
            <person name="Alcaide M."/>
            <person name="Messina E."/>
            <person name="Richter M."/>
            <person name="Bargiela R."/>
            <person name="Peplies J."/>
            <person name="Huws S.A."/>
            <person name="Newbold C.J."/>
            <person name="Golyshin P.N."/>
            <person name="Simon M.A."/>
            <person name="Lopez G."/>
            <person name="Yakimov M.M."/>
            <person name="Ferrer M."/>
        </authorList>
    </citation>
    <scope>NUCLEOTIDE SEQUENCE</scope>
</reference>
<dbReference type="CDD" id="cd02966">
    <property type="entry name" value="TlpA_like_family"/>
    <property type="match status" value="1"/>
</dbReference>
<dbReference type="Pfam" id="PF08534">
    <property type="entry name" value="Redoxin"/>
    <property type="match status" value="1"/>
</dbReference>
<name>J9FX86_9ZZZZ</name>
<dbReference type="InterPro" id="IPR036249">
    <property type="entry name" value="Thioredoxin-like_sf"/>
</dbReference>
<sequence>MKQATNLIAGFCAGIGVLLSTQCTQPAPEKVIVKPQILAVNNQVLEIDSIVRTDSNTVFHMQAFFRPNYWIKIDPQTFLTDNLGRTYSVQKSAGIPLGEKFWMPESGQTTFQLVFPPLQAKATSVDFSEGKYKTAWALWGIQLTNEKKLQVELPADFQEARVDPNASLPDPVYQYGMATLKGQILHYRPGMEGEFTAYFMGILQGQREGNVPLKVTDDGCFELQVPSVAPFYCHLFCPFGRIECMLAPNETTQIYINPTEYARRQSKLRREEPAIGKLVYYAGYLAGLQQEMADHDSLNFSFVSNNEEYLKVMEQIEGMKPEEFQAYLLRRMDEKKQQIERCPCSQAFKEQAHIKLCQSIASAMSRTESLLKEAHIQKHQLNSKESRDYYKNTRIRLPKSYFDCLKEMPLLFSPHACYSSVMGDWISYLTYQPELRGLVSQHEEMAQLLKAEEILAGIHHFITLTDKQLAELKALPEPYRLFLEAANQQLMDKIEANKRKVGANIHEIEKVKKEELFPAILSKFRGHTLLIDFWATWCGPCNMGHKEMAPLKEEWKNKDIVYIYIAGENSPEEAWKNKIPDIPGEHFRITQSQWDYLSGELGVSGVPTYIIVDKNGNMVHKVVGFPGVDEMKNQLQKAMNVK</sequence>
<dbReference type="PANTHER" id="PTHR42852:SF6">
    <property type="entry name" value="THIOL:DISULFIDE INTERCHANGE PROTEIN DSBE"/>
    <property type="match status" value="1"/>
</dbReference>
<evidence type="ECO:0000256" key="4">
    <source>
        <dbReference type="ARBA" id="ARBA00023284"/>
    </source>
</evidence>
<comment type="caution">
    <text evidence="6">The sequence shown here is derived from an EMBL/GenBank/DDBJ whole genome shotgun (WGS) entry which is preliminary data.</text>
</comment>
<evidence type="ECO:0000259" key="5">
    <source>
        <dbReference type="PROSITE" id="PS51352"/>
    </source>
</evidence>
<evidence type="ECO:0000256" key="1">
    <source>
        <dbReference type="ARBA" id="ARBA00004196"/>
    </source>
</evidence>
<dbReference type="PROSITE" id="PS00194">
    <property type="entry name" value="THIOREDOXIN_1"/>
    <property type="match status" value="1"/>
</dbReference>
<comment type="subcellular location">
    <subcellularLocation>
        <location evidence="1">Cell envelope</location>
    </subcellularLocation>
</comment>
<dbReference type="InterPro" id="IPR050553">
    <property type="entry name" value="Thioredoxin_ResA/DsbE_sf"/>
</dbReference>
<evidence type="ECO:0000256" key="2">
    <source>
        <dbReference type="ARBA" id="ARBA00022748"/>
    </source>
</evidence>
<dbReference type="AlphaFoldDB" id="J9FX86"/>
<evidence type="ECO:0000313" key="6">
    <source>
        <dbReference type="EMBL" id="EJW99581.1"/>
    </source>
</evidence>
<dbReference type="InterPro" id="IPR013740">
    <property type="entry name" value="Redoxin"/>
</dbReference>
<dbReference type="GO" id="GO:0030313">
    <property type="term" value="C:cell envelope"/>
    <property type="evidence" value="ECO:0007669"/>
    <property type="project" value="UniProtKB-SubCell"/>
</dbReference>
<keyword evidence="3" id="KW-1015">Disulfide bond</keyword>
<keyword evidence="2" id="KW-0201">Cytochrome c-type biogenesis</keyword>
<dbReference type="Gene3D" id="3.40.30.10">
    <property type="entry name" value="Glutaredoxin"/>
    <property type="match status" value="1"/>
</dbReference>
<dbReference type="EMBL" id="AMCI01003743">
    <property type="protein sequence ID" value="EJW99581.1"/>
    <property type="molecule type" value="Genomic_DNA"/>
</dbReference>
<dbReference type="PANTHER" id="PTHR42852">
    <property type="entry name" value="THIOL:DISULFIDE INTERCHANGE PROTEIN DSBE"/>
    <property type="match status" value="1"/>
</dbReference>
<accession>J9FX86</accession>
<organism evidence="6">
    <name type="scientific">gut metagenome</name>
    <dbReference type="NCBI Taxonomy" id="749906"/>
    <lineage>
        <taxon>unclassified sequences</taxon>
        <taxon>metagenomes</taxon>
        <taxon>organismal metagenomes</taxon>
    </lineage>
</organism>